<keyword evidence="1" id="KW-1133">Transmembrane helix</keyword>
<protein>
    <submittedName>
        <fullName evidence="2">Uncharacterized protein</fullName>
    </submittedName>
</protein>
<dbReference type="Proteomes" id="UP000295741">
    <property type="component" value="Unassembled WGS sequence"/>
</dbReference>
<comment type="caution">
    <text evidence="2">The sequence shown here is derived from an EMBL/GenBank/DDBJ whole genome shotgun (WGS) entry which is preliminary data.</text>
</comment>
<sequence>MINLLLPDTGLVLHQKTTDMKNILLICLLIAFTACSGTQIRSFCKNTGKKIASCCTSMSIQKKKALVAGTNTDATDEKPVRYQTPAAISLLEWNEAVHVW</sequence>
<evidence type="ECO:0000256" key="1">
    <source>
        <dbReference type="SAM" id="Phobius"/>
    </source>
</evidence>
<dbReference type="EMBL" id="SNWP01000012">
    <property type="protein sequence ID" value="TDO25857.1"/>
    <property type="molecule type" value="Genomic_DNA"/>
</dbReference>
<name>A0A4R6IU63_9BACT</name>
<keyword evidence="1" id="KW-0812">Transmembrane</keyword>
<proteinExistence type="predicted"/>
<accession>A0A4R6IU63</accession>
<evidence type="ECO:0000313" key="2">
    <source>
        <dbReference type="EMBL" id="TDO25857.1"/>
    </source>
</evidence>
<dbReference type="AlphaFoldDB" id="A0A4R6IU63"/>
<feature type="transmembrane region" description="Helical" evidence="1">
    <location>
        <begin position="20"/>
        <end position="40"/>
    </location>
</feature>
<keyword evidence="3" id="KW-1185">Reference proteome</keyword>
<gene>
    <name evidence="2" type="ORF">BC659_2781</name>
</gene>
<keyword evidence="1" id="KW-0472">Membrane</keyword>
<organism evidence="2 3">
    <name type="scientific">Sediminibacterium goheungense</name>
    <dbReference type="NCBI Taxonomy" id="1086393"/>
    <lineage>
        <taxon>Bacteria</taxon>
        <taxon>Pseudomonadati</taxon>
        <taxon>Bacteroidota</taxon>
        <taxon>Chitinophagia</taxon>
        <taxon>Chitinophagales</taxon>
        <taxon>Chitinophagaceae</taxon>
        <taxon>Sediminibacterium</taxon>
    </lineage>
</organism>
<evidence type="ECO:0000313" key="3">
    <source>
        <dbReference type="Proteomes" id="UP000295741"/>
    </source>
</evidence>
<reference evidence="2 3" key="1">
    <citation type="submission" date="2019-03" db="EMBL/GenBank/DDBJ databases">
        <title>Genomic Encyclopedia of Archaeal and Bacterial Type Strains, Phase II (KMG-II): from individual species to whole genera.</title>
        <authorList>
            <person name="Goeker M."/>
        </authorList>
    </citation>
    <scope>NUCLEOTIDE SEQUENCE [LARGE SCALE GENOMIC DNA]</scope>
    <source>
        <strain evidence="2 3">DSM 28323</strain>
    </source>
</reference>